<dbReference type="EMBL" id="JAUSSU010000008">
    <property type="protein sequence ID" value="MDQ0114778.1"/>
    <property type="molecule type" value="Genomic_DNA"/>
</dbReference>
<protein>
    <submittedName>
        <fullName evidence="1">Mrr-cat superfamily restriction endonuclease</fullName>
    </submittedName>
</protein>
<dbReference type="RefSeq" id="WP_307206154.1">
    <property type="nucleotide sequence ID" value="NZ_JAUSSU010000008.1"/>
</dbReference>
<name>A0ABT9U576_PAEHA</name>
<keyword evidence="1" id="KW-0540">Nuclease</keyword>
<accession>A0ABT9U576</accession>
<keyword evidence="2" id="KW-1185">Reference proteome</keyword>
<dbReference type="GO" id="GO:0004519">
    <property type="term" value="F:endonuclease activity"/>
    <property type="evidence" value="ECO:0007669"/>
    <property type="project" value="UniProtKB-KW"/>
</dbReference>
<gene>
    <name evidence="1" type="ORF">J2T15_004234</name>
</gene>
<evidence type="ECO:0000313" key="1">
    <source>
        <dbReference type="EMBL" id="MDQ0114778.1"/>
    </source>
</evidence>
<sequence length="214" mass="23736">MKLFQMKPAQAGKHRMASFLDDNFVCAGVAGIGDLEHVSQVELVARLAQLYGPENAELGRRVEELGCFVHDMQDGDYILIADGDAVHLGDLGDYYYVDRYDNEEDGGCHRRGVTWLKGYDRSEMREELLPFLEEPHSVSRYGKPVSKEQLASWLVRTTSMDRSSQNEGSSAVPAHLVGEALSILEAAMRSDDADRRVRAAIAILQYAGQSNLNG</sequence>
<organism evidence="1 2">
    <name type="scientific">Paenibacillus harenae</name>
    <dbReference type="NCBI Taxonomy" id="306543"/>
    <lineage>
        <taxon>Bacteria</taxon>
        <taxon>Bacillati</taxon>
        <taxon>Bacillota</taxon>
        <taxon>Bacilli</taxon>
        <taxon>Bacillales</taxon>
        <taxon>Paenibacillaceae</taxon>
        <taxon>Paenibacillus</taxon>
    </lineage>
</organism>
<dbReference type="Proteomes" id="UP001229346">
    <property type="component" value="Unassembled WGS sequence"/>
</dbReference>
<comment type="caution">
    <text evidence="1">The sequence shown here is derived from an EMBL/GenBank/DDBJ whole genome shotgun (WGS) entry which is preliminary data.</text>
</comment>
<keyword evidence="1" id="KW-0255">Endonuclease</keyword>
<keyword evidence="1" id="KW-0378">Hydrolase</keyword>
<reference evidence="1 2" key="1">
    <citation type="submission" date="2023-07" db="EMBL/GenBank/DDBJ databases">
        <title>Sorghum-associated microbial communities from plants grown in Nebraska, USA.</title>
        <authorList>
            <person name="Schachtman D."/>
        </authorList>
    </citation>
    <scope>NUCLEOTIDE SEQUENCE [LARGE SCALE GENOMIC DNA]</scope>
    <source>
        <strain evidence="1 2">CC482</strain>
    </source>
</reference>
<evidence type="ECO:0000313" key="2">
    <source>
        <dbReference type="Proteomes" id="UP001229346"/>
    </source>
</evidence>
<proteinExistence type="predicted"/>